<reference evidence="1" key="1">
    <citation type="submission" date="2021-09" db="EMBL/GenBank/DDBJ databases">
        <authorList>
            <person name="Martin H S."/>
        </authorList>
    </citation>
    <scope>NUCLEOTIDE SEQUENCE</scope>
</reference>
<accession>A0A8J2QPV6</accession>
<organism evidence="1 2">
    <name type="scientific">Danaus chrysippus</name>
    <name type="common">African queen</name>
    <dbReference type="NCBI Taxonomy" id="151541"/>
    <lineage>
        <taxon>Eukaryota</taxon>
        <taxon>Metazoa</taxon>
        <taxon>Ecdysozoa</taxon>
        <taxon>Arthropoda</taxon>
        <taxon>Hexapoda</taxon>
        <taxon>Insecta</taxon>
        <taxon>Pterygota</taxon>
        <taxon>Neoptera</taxon>
        <taxon>Endopterygota</taxon>
        <taxon>Lepidoptera</taxon>
        <taxon>Glossata</taxon>
        <taxon>Ditrysia</taxon>
        <taxon>Papilionoidea</taxon>
        <taxon>Nymphalidae</taxon>
        <taxon>Danainae</taxon>
        <taxon>Danaini</taxon>
        <taxon>Danaina</taxon>
        <taxon>Danaus</taxon>
        <taxon>Anosia</taxon>
    </lineage>
</organism>
<evidence type="ECO:0000313" key="2">
    <source>
        <dbReference type="Proteomes" id="UP000789524"/>
    </source>
</evidence>
<comment type="caution">
    <text evidence="1">The sequence shown here is derived from an EMBL/GenBank/DDBJ whole genome shotgun (WGS) entry which is preliminary data.</text>
</comment>
<dbReference type="Proteomes" id="UP000789524">
    <property type="component" value="Unassembled WGS sequence"/>
</dbReference>
<name>A0A8J2QPV6_9NEOP</name>
<evidence type="ECO:0000313" key="1">
    <source>
        <dbReference type="EMBL" id="CAG9567363.1"/>
    </source>
</evidence>
<keyword evidence="2" id="KW-1185">Reference proteome</keyword>
<protein>
    <submittedName>
        <fullName evidence="1">(African queen) hypothetical protein</fullName>
    </submittedName>
</protein>
<gene>
    <name evidence="1" type="ORF">DCHRY22_LOCUS7643</name>
</gene>
<dbReference type="AlphaFoldDB" id="A0A8J2QPV6"/>
<dbReference type="EMBL" id="CAKASE010000058">
    <property type="protein sequence ID" value="CAG9567363.1"/>
    <property type="molecule type" value="Genomic_DNA"/>
</dbReference>
<proteinExistence type="predicted"/>
<sequence>MRRVNKVIYLNDLGGGRGEDGGRRVDSRAGTKDAHSYIVWACSETGASYAGFSRSTQRNTQLIQCFI</sequence>